<comment type="caution">
    <text evidence="4">The sequence shown here is derived from an EMBL/GenBank/DDBJ whole genome shotgun (WGS) entry which is preliminary data.</text>
</comment>
<evidence type="ECO:0000256" key="3">
    <source>
        <dbReference type="SAM" id="MobiDB-lite"/>
    </source>
</evidence>
<dbReference type="Gene3D" id="2.40.50.140">
    <property type="entry name" value="Nucleic acid-binding proteins"/>
    <property type="match status" value="1"/>
</dbReference>
<feature type="compositionally biased region" description="Pro residues" evidence="3">
    <location>
        <begin position="205"/>
        <end position="214"/>
    </location>
</feature>
<evidence type="ECO:0000256" key="2">
    <source>
        <dbReference type="PROSITE-ProRule" id="PRU00252"/>
    </source>
</evidence>
<sequence length="214" mass="22626">MSSIIIVTGRVTADPVMQQAKNSGTEYISLGLATNQRGQNGKEEPIFYQCYCNKFLADRLIKAGVKKSTCLMVYGDLELHPYIHQKGNNAGQAAITPQIMVKDWQFLPANRNDTNAATPVPGNPMVGNPNVPPVPANGATYNGNPAMGMNPSGTVPTGAMPVNNNMMPQAAQQMSYAPAGGSAYAPQGFTAGNVSGDGFTNIPENTPPQQLPFP</sequence>
<evidence type="ECO:0000256" key="1">
    <source>
        <dbReference type="ARBA" id="ARBA00023125"/>
    </source>
</evidence>
<dbReference type="InterPro" id="IPR000424">
    <property type="entry name" value="Primosome_PriB/ssb"/>
</dbReference>
<dbReference type="AlphaFoldDB" id="A0A2N5NYZ3"/>
<dbReference type="SUPFAM" id="SSF50249">
    <property type="entry name" value="Nucleic acid-binding proteins"/>
    <property type="match status" value="1"/>
</dbReference>
<gene>
    <name evidence="4" type="ORF">CDL26_16415</name>
</gene>
<proteinExistence type="predicted"/>
<dbReference type="GO" id="GO:0003697">
    <property type="term" value="F:single-stranded DNA binding"/>
    <property type="evidence" value="ECO:0007669"/>
    <property type="project" value="InterPro"/>
</dbReference>
<evidence type="ECO:0000313" key="4">
    <source>
        <dbReference type="EMBL" id="PLT68080.1"/>
    </source>
</evidence>
<name>A0A2N5NYZ3_MEDGN</name>
<dbReference type="Proteomes" id="UP000234891">
    <property type="component" value="Unassembled WGS sequence"/>
</dbReference>
<dbReference type="InterPro" id="IPR012340">
    <property type="entry name" value="NA-bd_OB-fold"/>
</dbReference>
<dbReference type="PROSITE" id="PS50935">
    <property type="entry name" value="SSB"/>
    <property type="match status" value="1"/>
</dbReference>
<keyword evidence="1 2" id="KW-0238">DNA-binding</keyword>
<protein>
    <submittedName>
        <fullName evidence="4">Single-stranded DNA-binding protein</fullName>
    </submittedName>
</protein>
<feature type="region of interest" description="Disordered" evidence="3">
    <location>
        <begin position="188"/>
        <end position="214"/>
    </location>
</feature>
<organism evidence="4 5">
    <name type="scientific">Mediterraneibacter gnavus</name>
    <name type="common">Ruminococcus gnavus</name>
    <dbReference type="NCBI Taxonomy" id="33038"/>
    <lineage>
        <taxon>Bacteria</taxon>
        <taxon>Bacillati</taxon>
        <taxon>Bacillota</taxon>
        <taxon>Clostridia</taxon>
        <taxon>Lachnospirales</taxon>
        <taxon>Lachnospiraceae</taxon>
        <taxon>Mediterraneibacter</taxon>
    </lineage>
</organism>
<dbReference type="EMBL" id="NIHS01000066">
    <property type="protein sequence ID" value="PLT68080.1"/>
    <property type="molecule type" value="Genomic_DNA"/>
</dbReference>
<dbReference type="RefSeq" id="WP_101871642.1">
    <property type="nucleotide sequence ID" value="NZ_JAAIRR010000021.1"/>
</dbReference>
<reference evidence="4 5" key="1">
    <citation type="journal article" date="2017" name="Genome Med.">
        <title>A novel Ruminococcus gnavus clade enriched in inflammatory bowel disease patients.</title>
        <authorList>
            <person name="Hall A.B."/>
            <person name="Yassour M."/>
            <person name="Sauk J."/>
            <person name="Garner A."/>
            <person name="Jiang X."/>
            <person name="Arthur T."/>
            <person name="Lagoudas G.K."/>
            <person name="Vatanen T."/>
            <person name="Fornelos N."/>
            <person name="Wilson R."/>
            <person name="Bertha M."/>
            <person name="Cohen M."/>
            <person name="Garber J."/>
            <person name="Khalili H."/>
            <person name="Gevers D."/>
            <person name="Ananthakrishnan A.N."/>
            <person name="Kugathasan S."/>
            <person name="Lander E.S."/>
            <person name="Blainey P."/>
            <person name="Vlamakis H."/>
            <person name="Xavier R.J."/>
            <person name="Huttenhower C."/>
        </authorList>
    </citation>
    <scope>NUCLEOTIDE SEQUENCE [LARGE SCALE GENOMIC DNA]</scope>
    <source>
        <strain evidence="4 5">RJX1124</strain>
    </source>
</reference>
<accession>A0A2N5NYZ3</accession>
<dbReference type="Pfam" id="PF00436">
    <property type="entry name" value="SSB"/>
    <property type="match status" value="1"/>
</dbReference>
<evidence type="ECO:0000313" key="5">
    <source>
        <dbReference type="Proteomes" id="UP000234891"/>
    </source>
</evidence>